<feature type="compositionally biased region" description="Basic and acidic residues" evidence="1">
    <location>
        <begin position="69"/>
        <end position="88"/>
    </location>
</feature>
<organism evidence="3">
    <name type="scientific">Sporisorium scitamineum</name>
    <dbReference type="NCBI Taxonomy" id="49012"/>
    <lineage>
        <taxon>Eukaryota</taxon>
        <taxon>Fungi</taxon>
        <taxon>Dikarya</taxon>
        <taxon>Basidiomycota</taxon>
        <taxon>Ustilaginomycotina</taxon>
        <taxon>Ustilaginomycetes</taxon>
        <taxon>Ustilaginales</taxon>
        <taxon>Ustilaginaceae</taxon>
        <taxon>Sporisorium</taxon>
    </lineage>
</organism>
<feature type="transmembrane region" description="Helical" evidence="2">
    <location>
        <begin position="213"/>
        <end position="232"/>
    </location>
</feature>
<keyword evidence="2" id="KW-0472">Membrane</keyword>
<sequence length="244" mass="26201">MSSYADIAAENAPPRSQQPKPDLGYLEGGDSSEVSNAAPDVNSGKVNVVPSDSDLEHLKTQSQEAYDEAVAKAREQRKQLEAEAKKASESASKTAQDAKKAGQDLAGDAKKAGKDARAEAEKAGKKAEDYYEKGKKELSKDAEVLRKKGEEGAKNLKKKAGEAEKELESFWNSFSNDPKQWGPTLAAVNVALLGGLGIYAYTHKEQVQRTDRCLLSAITVGVLGLIGGQGYWANETIKKQNSSL</sequence>
<feature type="transmembrane region" description="Helical" evidence="2">
    <location>
        <begin position="181"/>
        <end position="201"/>
    </location>
</feature>
<dbReference type="AlphaFoldDB" id="A0A127ZC96"/>
<evidence type="ECO:0000256" key="2">
    <source>
        <dbReference type="SAM" id="Phobius"/>
    </source>
</evidence>
<reference evidence="3" key="1">
    <citation type="submission" date="2014-06" db="EMBL/GenBank/DDBJ databases">
        <authorList>
            <person name="Ju J."/>
            <person name="Zhang J."/>
        </authorList>
    </citation>
    <scope>NUCLEOTIDE SEQUENCE</scope>
    <source>
        <strain evidence="3">SscI8</strain>
    </source>
</reference>
<keyword evidence="2" id="KW-1133">Transmembrane helix</keyword>
<accession>A0A127ZC96</accession>
<proteinExistence type="predicted"/>
<feature type="compositionally biased region" description="Basic and acidic residues" evidence="1">
    <location>
        <begin position="96"/>
        <end position="129"/>
    </location>
</feature>
<dbReference type="OrthoDB" id="2553651at2759"/>
<evidence type="ECO:0000256" key="1">
    <source>
        <dbReference type="SAM" id="MobiDB-lite"/>
    </source>
</evidence>
<dbReference type="EMBL" id="LK056663">
    <property type="protein sequence ID" value="CDU23605.1"/>
    <property type="molecule type" value="Genomic_DNA"/>
</dbReference>
<evidence type="ECO:0000313" key="3">
    <source>
        <dbReference type="EMBL" id="CDU23605.1"/>
    </source>
</evidence>
<keyword evidence="2" id="KW-0812">Transmembrane</keyword>
<evidence type="ECO:0008006" key="4">
    <source>
        <dbReference type="Google" id="ProtNLM"/>
    </source>
</evidence>
<feature type="region of interest" description="Disordered" evidence="1">
    <location>
        <begin position="1"/>
        <end position="129"/>
    </location>
</feature>
<gene>
    <name evidence="3" type="ORF">SPSC_02234</name>
</gene>
<name>A0A127ZC96_9BASI</name>
<protein>
    <recommendedName>
        <fullName evidence="4">Mitochondrial outer membrane protein OM14 C-terminal domain-containing protein</fullName>
    </recommendedName>
</protein>